<protein>
    <recommendedName>
        <fullName evidence="6">Receptor expression-enhancing protein</fullName>
    </recommendedName>
</protein>
<feature type="transmembrane region" description="Helical" evidence="6">
    <location>
        <begin position="40"/>
        <end position="70"/>
    </location>
</feature>
<dbReference type="RefSeq" id="XP_017778383.1">
    <property type="nucleotide sequence ID" value="XM_017922894.1"/>
</dbReference>
<evidence type="ECO:0000313" key="7">
    <source>
        <dbReference type="Proteomes" id="UP000695000"/>
    </source>
</evidence>
<dbReference type="Proteomes" id="UP000695000">
    <property type="component" value="Unplaced"/>
</dbReference>
<evidence type="ECO:0000256" key="5">
    <source>
        <dbReference type="ARBA" id="ARBA00023136"/>
    </source>
</evidence>
<feature type="transmembrane region" description="Helical" evidence="6">
    <location>
        <begin position="116"/>
        <end position="141"/>
    </location>
</feature>
<name>A0ABM1MUY3_NICVS</name>
<reference evidence="8" key="1">
    <citation type="submission" date="2025-08" db="UniProtKB">
        <authorList>
            <consortium name="RefSeq"/>
        </authorList>
    </citation>
    <scope>IDENTIFICATION</scope>
    <source>
        <tissue evidence="8">Whole Larva</tissue>
    </source>
</reference>
<keyword evidence="3 6" id="KW-0812">Transmembrane</keyword>
<dbReference type="Pfam" id="PF03134">
    <property type="entry name" value="TB2_DP1_HVA22"/>
    <property type="match status" value="1"/>
</dbReference>
<comment type="similarity">
    <text evidence="2 6">Belongs to the DP1 family.</text>
</comment>
<keyword evidence="4 6" id="KW-1133">Transmembrane helix</keyword>
<proteinExistence type="inferred from homology"/>
<evidence type="ECO:0000256" key="4">
    <source>
        <dbReference type="ARBA" id="ARBA00022989"/>
    </source>
</evidence>
<comment type="subcellular location">
    <subcellularLocation>
        <location evidence="1 6">Membrane</location>
        <topology evidence="1 6">Multi-pass membrane protein</topology>
    </subcellularLocation>
</comment>
<dbReference type="InterPro" id="IPR004345">
    <property type="entry name" value="TB2_DP1_HVA22"/>
</dbReference>
<accession>A0ABM1MUY3</accession>
<gene>
    <name evidence="8" type="primary">LOC108564024</name>
</gene>
<evidence type="ECO:0000256" key="1">
    <source>
        <dbReference type="ARBA" id="ARBA00004141"/>
    </source>
</evidence>
<keyword evidence="5 6" id="KW-0472">Membrane</keyword>
<evidence type="ECO:0000256" key="3">
    <source>
        <dbReference type="ARBA" id="ARBA00022692"/>
    </source>
</evidence>
<evidence type="ECO:0000256" key="2">
    <source>
        <dbReference type="ARBA" id="ARBA00008573"/>
    </source>
</evidence>
<dbReference type="PANTHER" id="PTHR12300:SF161">
    <property type="entry name" value="RECEPTOR EXPRESSION-ENHANCING PROTEIN"/>
    <property type="match status" value="1"/>
</dbReference>
<keyword evidence="7" id="KW-1185">Reference proteome</keyword>
<dbReference type="GeneID" id="108564024"/>
<dbReference type="PANTHER" id="PTHR12300">
    <property type="entry name" value="HVA22-LIKE PROTEINS"/>
    <property type="match status" value="1"/>
</dbReference>
<evidence type="ECO:0000256" key="6">
    <source>
        <dbReference type="RuleBase" id="RU362006"/>
    </source>
</evidence>
<evidence type="ECO:0000313" key="8">
    <source>
        <dbReference type="RefSeq" id="XP_017778383.1"/>
    </source>
</evidence>
<sequence>MAASIMEVKDQLDKSLHDESKPWGSVMGKVEAATGVNRTVIFLGVVVFIGLWLVFGYAGQLVCNLVGFVYPAYASMHAIESARTDDDKKWLTYWVVFAIFSLLEFFTDIITGWLPLYWFFKCIFMVWLMMPTELNGSIIIYNRIIRPKFLEHNGENANKVLTKEH</sequence>
<organism evidence="7 8">
    <name type="scientific">Nicrophorus vespilloides</name>
    <name type="common">Boreal carrion beetle</name>
    <dbReference type="NCBI Taxonomy" id="110193"/>
    <lineage>
        <taxon>Eukaryota</taxon>
        <taxon>Metazoa</taxon>
        <taxon>Ecdysozoa</taxon>
        <taxon>Arthropoda</taxon>
        <taxon>Hexapoda</taxon>
        <taxon>Insecta</taxon>
        <taxon>Pterygota</taxon>
        <taxon>Neoptera</taxon>
        <taxon>Endopterygota</taxon>
        <taxon>Coleoptera</taxon>
        <taxon>Polyphaga</taxon>
        <taxon>Staphyliniformia</taxon>
        <taxon>Silphidae</taxon>
        <taxon>Nicrophorinae</taxon>
        <taxon>Nicrophorus</taxon>
    </lineage>
</organism>
<feature type="transmembrane region" description="Helical" evidence="6">
    <location>
        <begin position="91"/>
        <end position="110"/>
    </location>
</feature>